<protein>
    <recommendedName>
        <fullName evidence="8">COPI associated</fullName>
    </recommendedName>
</protein>
<dbReference type="Pfam" id="PF08507">
    <property type="entry name" value="COPI_assoc"/>
    <property type="match status" value="1"/>
</dbReference>
<organism evidence="6 7">
    <name type="scientific">Coemansia biformis</name>
    <dbReference type="NCBI Taxonomy" id="1286918"/>
    <lineage>
        <taxon>Eukaryota</taxon>
        <taxon>Fungi</taxon>
        <taxon>Fungi incertae sedis</taxon>
        <taxon>Zoopagomycota</taxon>
        <taxon>Kickxellomycotina</taxon>
        <taxon>Kickxellomycetes</taxon>
        <taxon>Kickxellales</taxon>
        <taxon>Kickxellaceae</taxon>
        <taxon>Coemansia</taxon>
    </lineage>
</organism>
<evidence type="ECO:0000313" key="6">
    <source>
        <dbReference type="EMBL" id="KAJ1735106.1"/>
    </source>
</evidence>
<evidence type="ECO:0000256" key="5">
    <source>
        <dbReference type="SAM" id="Phobius"/>
    </source>
</evidence>
<dbReference type="AlphaFoldDB" id="A0A9W7YI49"/>
<evidence type="ECO:0000313" key="7">
    <source>
        <dbReference type="Proteomes" id="UP001143981"/>
    </source>
</evidence>
<name>A0A9W7YI49_9FUNG</name>
<gene>
    <name evidence="6" type="ORF">LPJ61_000736</name>
</gene>
<keyword evidence="2 5" id="KW-0812">Transmembrane</keyword>
<proteinExistence type="predicted"/>
<evidence type="ECO:0000256" key="2">
    <source>
        <dbReference type="ARBA" id="ARBA00022692"/>
    </source>
</evidence>
<dbReference type="OrthoDB" id="423534at2759"/>
<dbReference type="GO" id="GO:0016020">
    <property type="term" value="C:membrane"/>
    <property type="evidence" value="ECO:0007669"/>
    <property type="project" value="UniProtKB-SubCell"/>
</dbReference>
<comment type="subcellular location">
    <subcellularLocation>
        <location evidence="1">Membrane</location>
        <topology evidence="1">Multi-pass membrane protein</topology>
    </subcellularLocation>
</comment>
<dbReference type="PANTHER" id="PTHR28128">
    <property type="entry name" value="GOLGI APPARATUS MEMBRANE PROTEIN TVP15"/>
    <property type="match status" value="1"/>
</dbReference>
<feature type="transmembrane region" description="Helical" evidence="5">
    <location>
        <begin position="75"/>
        <end position="93"/>
    </location>
</feature>
<evidence type="ECO:0000256" key="3">
    <source>
        <dbReference type="ARBA" id="ARBA00022989"/>
    </source>
</evidence>
<evidence type="ECO:0000256" key="1">
    <source>
        <dbReference type="ARBA" id="ARBA00004141"/>
    </source>
</evidence>
<dbReference type="EMBL" id="JANBOI010000041">
    <property type="protein sequence ID" value="KAJ1735106.1"/>
    <property type="molecule type" value="Genomic_DNA"/>
</dbReference>
<keyword evidence="7" id="KW-1185">Reference proteome</keyword>
<accession>A0A9W7YI49</accession>
<dbReference type="InterPro" id="IPR013714">
    <property type="entry name" value="Golgi_TVP15"/>
</dbReference>
<evidence type="ECO:0008006" key="8">
    <source>
        <dbReference type="Google" id="ProtNLM"/>
    </source>
</evidence>
<feature type="transmembrane region" description="Helical" evidence="5">
    <location>
        <begin position="105"/>
        <end position="124"/>
    </location>
</feature>
<feature type="transmembrane region" description="Helical" evidence="5">
    <location>
        <begin position="49"/>
        <end position="68"/>
    </location>
</feature>
<dbReference type="Proteomes" id="UP001143981">
    <property type="component" value="Unassembled WGS sequence"/>
</dbReference>
<keyword evidence="3 5" id="KW-1133">Transmembrane helix</keyword>
<dbReference type="PANTHER" id="PTHR28128:SF1">
    <property type="entry name" value="GOLGI APPARATUS MEMBRANE PROTEIN TVP15"/>
    <property type="match status" value="1"/>
</dbReference>
<feature type="transmembrane region" description="Helical" evidence="5">
    <location>
        <begin position="21"/>
        <end position="43"/>
    </location>
</feature>
<reference evidence="6" key="1">
    <citation type="submission" date="2022-07" db="EMBL/GenBank/DDBJ databases">
        <title>Phylogenomic reconstructions and comparative analyses of Kickxellomycotina fungi.</title>
        <authorList>
            <person name="Reynolds N.K."/>
            <person name="Stajich J.E."/>
            <person name="Barry K."/>
            <person name="Grigoriev I.V."/>
            <person name="Crous P."/>
            <person name="Smith M.E."/>
        </authorList>
    </citation>
    <scope>NUCLEOTIDE SEQUENCE</scope>
    <source>
        <strain evidence="6">BCRC 34381</strain>
    </source>
</reference>
<comment type="caution">
    <text evidence="6">The sequence shown here is derived from an EMBL/GenBank/DDBJ whole genome shotgun (WGS) entry which is preliminary data.</text>
</comment>
<evidence type="ECO:0000256" key="4">
    <source>
        <dbReference type="ARBA" id="ARBA00023136"/>
    </source>
</evidence>
<sequence length="206" mass="20877">MALPYVLARRALRFSRWASPALLVANVLLGALVFVQGCLSAAAGDVRHVMLGIACLVAGLTVVTAEFVHVAVLRMYAAFLFSFCGRGLLYVVLGCLTVDTAAAELGVGVALAAAGATFLALALVPRLPFDDPADRYAAAIRGPQAGAVADTLPTSAGGASAPKSVLAMGISAPLGASSSTFDVSRSGLVFQSPLDGYAAADRGPRV</sequence>
<keyword evidence="4 5" id="KW-0472">Membrane</keyword>